<accession>A0ABZ3KV17</accession>
<dbReference type="PROSITE" id="PS51294">
    <property type="entry name" value="HTH_MYB"/>
    <property type="match status" value="2"/>
</dbReference>
<dbReference type="InterPro" id="IPR017930">
    <property type="entry name" value="Myb_dom"/>
</dbReference>
<dbReference type="SUPFAM" id="SSF46689">
    <property type="entry name" value="Homeodomain-like"/>
    <property type="match status" value="1"/>
</dbReference>
<dbReference type="Gene3D" id="1.10.10.60">
    <property type="entry name" value="Homeodomain-like"/>
    <property type="match status" value="2"/>
</dbReference>
<feature type="region of interest" description="Disordered" evidence="1">
    <location>
        <begin position="97"/>
        <end position="121"/>
    </location>
</feature>
<dbReference type="SMART" id="SM00717">
    <property type="entry name" value="SANT"/>
    <property type="match status" value="2"/>
</dbReference>
<dbReference type="Proteomes" id="UP000815325">
    <property type="component" value="Unassembled WGS sequence"/>
</dbReference>
<feature type="domain" description="Myb-like" evidence="2">
    <location>
        <begin position="5"/>
        <end position="48"/>
    </location>
</feature>
<evidence type="ECO:0000259" key="3">
    <source>
        <dbReference type="PROSITE" id="PS51294"/>
    </source>
</evidence>
<feature type="domain" description="HTH myb-type" evidence="3">
    <location>
        <begin position="49"/>
        <end position="103"/>
    </location>
</feature>
<feature type="compositionally biased region" description="Basic residues" evidence="1">
    <location>
        <begin position="109"/>
        <end position="121"/>
    </location>
</feature>
<comment type="caution">
    <text evidence="4">The sequence shown here is derived from an EMBL/GenBank/DDBJ whole genome shotgun (WGS) entry which is preliminary data.</text>
</comment>
<dbReference type="PROSITE" id="PS50090">
    <property type="entry name" value="MYB_LIKE"/>
    <property type="match status" value="2"/>
</dbReference>
<gene>
    <name evidence="4" type="ORF">DUNSADRAFT_10936</name>
</gene>
<dbReference type="InterPro" id="IPR001005">
    <property type="entry name" value="SANT/Myb"/>
</dbReference>
<reference evidence="4" key="1">
    <citation type="submission" date="2017-08" db="EMBL/GenBank/DDBJ databases">
        <authorList>
            <person name="Polle J.E."/>
            <person name="Barry K."/>
            <person name="Cushman J."/>
            <person name="Schmutz J."/>
            <person name="Tran D."/>
            <person name="Hathwaick L.T."/>
            <person name="Yim W.C."/>
            <person name="Jenkins J."/>
            <person name="Mckie-Krisberg Z.M."/>
            <person name="Prochnik S."/>
            <person name="Lindquist E."/>
            <person name="Dockter R.B."/>
            <person name="Adam C."/>
            <person name="Molina H."/>
            <person name="Bunkerborg J."/>
            <person name="Jin E."/>
            <person name="Buchheim M."/>
            <person name="Magnuson J."/>
        </authorList>
    </citation>
    <scope>NUCLEOTIDE SEQUENCE</scope>
    <source>
        <strain evidence="4">CCAP 19/18</strain>
    </source>
</reference>
<evidence type="ECO:0000313" key="5">
    <source>
        <dbReference type="Proteomes" id="UP000815325"/>
    </source>
</evidence>
<dbReference type="InterPro" id="IPR050560">
    <property type="entry name" value="MYB_TF"/>
</dbReference>
<dbReference type="EMBL" id="MU069835">
    <property type="protein sequence ID" value="KAF5833015.1"/>
    <property type="molecule type" value="Genomic_DNA"/>
</dbReference>
<evidence type="ECO:0000256" key="1">
    <source>
        <dbReference type="SAM" id="MobiDB-lite"/>
    </source>
</evidence>
<dbReference type="InterPro" id="IPR009057">
    <property type="entry name" value="Homeodomain-like_sf"/>
</dbReference>
<sequence length="121" mass="13993">MACVWTEQEDAKLRELVAEYGSKKWSLIAQKLGSKGSKQIRRRWNNVLNADNKQGGWSLEEDRVLLEGHQKYGNKWTKIAEMVGGRTDNAVKNRWHALCKRGDQPPGSRRSRTKRVRHNHA</sequence>
<dbReference type="PANTHER" id="PTHR45614">
    <property type="entry name" value="MYB PROTEIN-RELATED"/>
    <property type="match status" value="1"/>
</dbReference>
<dbReference type="Pfam" id="PF13921">
    <property type="entry name" value="Myb_DNA-bind_6"/>
    <property type="match status" value="1"/>
</dbReference>
<keyword evidence="5" id="KW-1185">Reference proteome</keyword>
<dbReference type="PANTHER" id="PTHR45614:SF76">
    <property type="entry name" value="TRANSCRIPTION FACTOR MYB124"/>
    <property type="match status" value="1"/>
</dbReference>
<name>A0ABZ3KV17_DUNSA</name>
<feature type="domain" description="HTH myb-type" evidence="3">
    <location>
        <begin position="1"/>
        <end position="48"/>
    </location>
</feature>
<evidence type="ECO:0000259" key="2">
    <source>
        <dbReference type="PROSITE" id="PS50090"/>
    </source>
</evidence>
<organism evidence="4 5">
    <name type="scientific">Dunaliella salina</name>
    <name type="common">Green alga</name>
    <name type="synonym">Protococcus salinus</name>
    <dbReference type="NCBI Taxonomy" id="3046"/>
    <lineage>
        <taxon>Eukaryota</taxon>
        <taxon>Viridiplantae</taxon>
        <taxon>Chlorophyta</taxon>
        <taxon>core chlorophytes</taxon>
        <taxon>Chlorophyceae</taxon>
        <taxon>CS clade</taxon>
        <taxon>Chlamydomonadales</taxon>
        <taxon>Dunaliellaceae</taxon>
        <taxon>Dunaliella</taxon>
    </lineage>
</organism>
<dbReference type="CDD" id="cd00167">
    <property type="entry name" value="SANT"/>
    <property type="match status" value="2"/>
</dbReference>
<evidence type="ECO:0000313" key="4">
    <source>
        <dbReference type="EMBL" id="KAF5833015.1"/>
    </source>
</evidence>
<proteinExistence type="predicted"/>
<feature type="domain" description="Myb-like" evidence="2">
    <location>
        <begin position="49"/>
        <end position="99"/>
    </location>
</feature>
<protein>
    <submittedName>
        <fullName evidence="4">Homeodomain-like protein</fullName>
    </submittedName>
</protein>